<dbReference type="GO" id="GO:0016791">
    <property type="term" value="F:phosphatase activity"/>
    <property type="evidence" value="ECO:0007669"/>
    <property type="project" value="InterPro"/>
</dbReference>
<dbReference type="OrthoDB" id="148966at2"/>
<dbReference type="Pfam" id="PF13242">
    <property type="entry name" value="Hydrolase_like"/>
    <property type="match status" value="1"/>
</dbReference>
<evidence type="ECO:0000256" key="7">
    <source>
        <dbReference type="ARBA" id="ARBA00022801"/>
    </source>
</evidence>
<dbReference type="InterPro" id="IPR036412">
    <property type="entry name" value="HAD-like_sf"/>
</dbReference>
<evidence type="ECO:0000256" key="10">
    <source>
        <dbReference type="ARBA" id="ARBA00039357"/>
    </source>
</evidence>
<evidence type="ECO:0000256" key="6">
    <source>
        <dbReference type="ARBA" id="ARBA00022723"/>
    </source>
</evidence>
<dbReference type="Proteomes" id="UP000309061">
    <property type="component" value="Chromosome"/>
</dbReference>
<protein>
    <recommendedName>
        <fullName evidence="10">Phospholysine phosphohistidine inorganic pyrophosphate phosphatase</fullName>
        <ecNumber evidence="4">3.6.1.1</ecNumber>
    </recommendedName>
</protein>
<dbReference type="Pfam" id="PF13344">
    <property type="entry name" value="Hydrolase_6"/>
    <property type="match status" value="1"/>
</dbReference>
<sequence length="265" mass="28161">MRSGLSSDQPNLRPLHGLLLDLDGVVLVAGRLLPGSLEAIGRIRAAGLPMKFITNTTRRPRRRIVEGLTALGIGVSEEDVYTPATIAHDLFAREGLSPFLIVHPDLKEDFIGLPADGVEAVVVGDAGEFFTYPSLNQAFRKIHDGAPFYALAKNRNFLDHDGELSLDAGPFVVGLEYASGREAIVLGKPSPNFFRTAVQGLGCAPENAAMIGDDAEADVGGAMSAGLMGVLVRSGKYRAGHEDRLARPPDLIADDLRAAVDILLG</sequence>
<dbReference type="EMBL" id="CP046052">
    <property type="protein sequence ID" value="QGM47152.1"/>
    <property type="molecule type" value="Genomic_DNA"/>
</dbReference>
<dbReference type="PANTHER" id="PTHR19288">
    <property type="entry name" value="4-NITROPHENYLPHOSPHATASE-RELATED"/>
    <property type="match status" value="1"/>
</dbReference>
<dbReference type="PANTHER" id="PTHR19288:SF44">
    <property type="entry name" value="PHOSPHOLYSINE PHOSPHOHISTIDINE INORGANIC PYROPHOSPHATE PHOSPHATASE"/>
    <property type="match status" value="1"/>
</dbReference>
<evidence type="ECO:0000256" key="1">
    <source>
        <dbReference type="ARBA" id="ARBA00001946"/>
    </source>
</evidence>
<dbReference type="AlphaFoldDB" id="A0A6B8KHP1"/>
<dbReference type="NCBIfam" id="TIGR01460">
    <property type="entry name" value="HAD-SF-IIA"/>
    <property type="match status" value="1"/>
</dbReference>
<evidence type="ECO:0000256" key="5">
    <source>
        <dbReference type="ARBA" id="ARBA00022490"/>
    </source>
</evidence>
<comment type="function">
    <text evidence="9">Phosphatase that hydrolyzes imidodiphosphate, 3-phosphohistidine and 6-phospholysine. Has broad substrate specificity and can also hydrolyze inorganic diphosphate, but with lower efficiency.</text>
</comment>
<keyword evidence="5" id="KW-0963">Cytoplasm</keyword>
<comment type="cofactor">
    <cofactor evidence="1">
        <name>Mg(2+)</name>
        <dbReference type="ChEBI" id="CHEBI:18420"/>
    </cofactor>
</comment>
<keyword evidence="6" id="KW-0479">Metal-binding</keyword>
<comment type="subcellular location">
    <subcellularLocation>
        <location evidence="2">Cytoplasm</location>
    </subcellularLocation>
</comment>
<proteinExistence type="inferred from homology"/>
<evidence type="ECO:0000313" key="12">
    <source>
        <dbReference type="EMBL" id="QGM47152.1"/>
    </source>
</evidence>
<evidence type="ECO:0000256" key="11">
    <source>
        <dbReference type="ARBA" id="ARBA00047820"/>
    </source>
</evidence>
<dbReference type="InterPro" id="IPR023214">
    <property type="entry name" value="HAD_sf"/>
</dbReference>
<organism evidence="12 13">
    <name type="scientific">Methylocystis heyeri</name>
    <dbReference type="NCBI Taxonomy" id="391905"/>
    <lineage>
        <taxon>Bacteria</taxon>
        <taxon>Pseudomonadati</taxon>
        <taxon>Pseudomonadota</taxon>
        <taxon>Alphaproteobacteria</taxon>
        <taxon>Hyphomicrobiales</taxon>
        <taxon>Methylocystaceae</taxon>
        <taxon>Methylocystis</taxon>
    </lineage>
</organism>
<dbReference type="GO" id="GO:0005829">
    <property type="term" value="C:cytosol"/>
    <property type="evidence" value="ECO:0007669"/>
    <property type="project" value="TreeGrafter"/>
</dbReference>
<gene>
    <name evidence="12" type="ORF">H2LOC_016430</name>
</gene>
<dbReference type="GO" id="GO:0046872">
    <property type="term" value="F:metal ion binding"/>
    <property type="evidence" value="ECO:0007669"/>
    <property type="project" value="UniProtKB-KW"/>
</dbReference>
<accession>A0A6B8KHP1</accession>
<dbReference type="RefSeq" id="WP_136497899.1">
    <property type="nucleotide sequence ID" value="NZ_CP046052.1"/>
</dbReference>
<dbReference type="KEGG" id="mhey:H2LOC_016430"/>
<evidence type="ECO:0000256" key="4">
    <source>
        <dbReference type="ARBA" id="ARBA00012146"/>
    </source>
</evidence>
<dbReference type="EC" id="3.6.1.1" evidence="4"/>
<name>A0A6B8KHP1_9HYPH</name>
<evidence type="ECO:0000256" key="3">
    <source>
        <dbReference type="ARBA" id="ARBA00007958"/>
    </source>
</evidence>
<keyword evidence="8" id="KW-0460">Magnesium</keyword>
<dbReference type="Gene3D" id="3.40.50.1000">
    <property type="entry name" value="HAD superfamily/HAD-like"/>
    <property type="match status" value="2"/>
</dbReference>
<evidence type="ECO:0000313" key="13">
    <source>
        <dbReference type="Proteomes" id="UP000309061"/>
    </source>
</evidence>
<reference evidence="12 13" key="1">
    <citation type="submission" date="2019-11" db="EMBL/GenBank/DDBJ databases">
        <title>The genome sequence of Methylocystis heyeri.</title>
        <authorList>
            <person name="Oshkin I.Y."/>
            <person name="Miroshnikov K."/>
            <person name="Dedysh S.N."/>
        </authorList>
    </citation>
    <scope>NUCLEOTIDE SEQUENCE [LARGE SCALE GENOMIC DNA]</scope>
    <source>
        <strain evidence="12 13">H2</strain>
    </source>
</reference>
<dbReference type="InterPro" id="IPR006355">
    <property type="entry name" value="LHPP/HDHD2"/>
</dbReference>
<keyword evidence="7 12" id="KW-0378">Hydrolase</keyword>
<evidence type="ECO:0000256" key="9">
    <source>
        <dbReference type="ARBA" id="ARBA00037258"/>
    </source>
</evidence>
<comment type="catalytic activity">
    <reaction evidence="11">
        <text>diphosphate + H2O = 2 phosphate + H(+)</text>
        <dbReference type="Rhea" id="RHEA:24576"/>
        <dbReference type="ChEBI" id="CHEBI:15377"/>
        <dbReference type="ChEBI" id="CHEBI:15378"/>
        <dbReference type="ChEBI" id="CHEBI:33019"/>
        <dbReference type="ChEBI" id="CHEBI:43474"/>
        <dbReference type="EC" id="3.6.1.1"/>
    </reaction>
</comment>
<evidence type="ECO:0000256" key="8">
    <source>
        <dbReference type="ARBA" id="ARBA00022842"/>
    </source>
</evidence>
<evidence type="ECO:0000256" key="2">
    <source>
        <dbReference type="ARBA" id="ARBA00004496"/>
    </source>
</evidence>
<dbReference type="InterPro" id="IPR006357">
    <property type="entry name" value="HAD-SF_hydro_IIA"/>
</dbReference>
<keyword evidence="13" id="KW-1185">Reference proteome</keyword>
<dbReference type="NCBIfam" id="TIGR01458">
    <property type="entry name" value="HAD-SF-IIA-hyp3"/>
    <property type="match status" value="1"/>
</dbReference>
<dbReference type="GO" id="GO:0004427">
    <property type="term" value="F:inorganic diphosphate phosphatase activity"/>
    <property type="evidence" value="ECO:0007669"/>
    <property type="project" value="UniProtKB-EC"/>
</dbReference>
<dbReference type="SUPFAM" id="SSF56784">
    <property type="entry name" value="HAD-like"/>
    <property type="match status" value="1"/>
</dbReference>
<comment type="similarity">
    <text evidence="3">Belongs to the HAD-like hydrolase superfamily.</text>
</comment>